<accession>A0A7Z7N2J6</accession>
<evidence type="ECO:0000313" key="3">
    <source>
        <dbReference type="Proteomes" id="UP000219522"/>
    </source>
</evidence>
<dbReference type="RefSeq" id="WP_062642580.1">
    <property type="nucleotide sequence ID" value="NZ_FCOG02000151.1"/>
</dbReference>
<gene>
    <name evidence="2" type="ORF">SAMN05446927_2874</name>
</gene>
<protein>
    <recommendedName>
        <fullName evidence="4">DUF5666 domain-containing protein</fullName>
    </recommendedName>
</protein>
<dbReference type="OrthoDB" id="9133295at2"/>
<reference evidence="2 3" key="1">
    <citation type="submission" date="2017-09" db="EMBL/GenBank/DDBJ databases">
        <authorList>
            <person name="Varghese N."/>
            <person name="Submissions S."/>
        </authorList>
    </citation>
    <scope>NUCLEOTIDE SEQUENCE [LARGE SCALE GENOMIC DNA]</scope>
    <source>
        <strain evidence="2 3">OK806</strain>
    </source>
</reference>
<dbReference type="EMBL" id="OCSU01000001">
    <property type="protein sequence ID" value="SOE65271.1"/>
    <property type="molecule type" value="Genomic_DNA"/>
</dbReference>
<evidence type="ECO:0000313" key="2">
    <source>
        <dbReference type="EMBL" id="SOE65271.1"/>
    </source>
</evidence>
<feature type="signal peptide" evidence="1">
    <location>
        <begin position="1"/>
        <end position="27"/>
    </location>
</feature>
<evidence type="ECO:0000256" key="1">
    <source>
        <dbReference type="SAM" id="SignalP"/>
    </source>
</evidence>
<keyword evidence="3" id="KW-1185">Reference proteome</keyword>
<feature type="chain" id="PRO_5031141338" description="DUF5666 domain-containing protein" evidence="1">
    <location>
        <begin position="28"/>
        <end position="160"/>
    </location>
</feature>
<comment type="caution">
    <text evidence="2">The sequence shown here is derived from an EMBL/GenBank/DDBJ whole genome shotgun (WGS) entry which is preliminary data.</text>
</comment>
<proteinExistence type="predicted"/>
<dbReference type="AlphaFoldDB" id="A0A7Z7N2J6"/>
<dbReference type="Proteomes" id="UP000219522">
    <property type="component" value="Unassembled WGS sequence"/>
</dbReference>
<keyword evidence="1" id="KW-0732">Signal</keyword>
<sequence length="160" mass="16362">MKVKSVSDFVVATIATALVSFPILASAASDRITLDGEASMKVAGTVKSVDAAKRTVTIVDAQGGSASLEVGEDVRNLYKLQSGQRVFGTTNRQVHLTVLSAGEQAPRVAQVVSVDQTAGVVVLKDAQGETVNVKAGDTRKAATLKAGDRVAIDIPAAAGA</sequence>
<evidence type="ECO:0008006" key="4">
    <source>
        <dbReference type="Google" id="ProtNLM"/>
    </source>
</evidence>
<organism evidence="2 3">
    <name type="scientific">Caballeronia arationis</name>
    <dbReference type="NCBI Taxonomy" id="1777142"/>
    <lineage>
        <taxon>Bacteria</taxon>
        <taxon>Pseudomonadati</taxon>
        <taxon>Pseudomonadota</taxon>
        <taxon>Betaproteobacteria</taxon>
        <taxon>Burkholderiales</taxon>
        <taxon>Burkholderiaceae</taxon>
        <taxon>Caballeronia</taxon>
    </lineage>
</organism>
<name>A0A7Z7N2J6_9BURK</name>